<name>A0A285VQU5_9MICO</name>
<keyword evidence="3" id="KW-1185">Reference proteome</keyword>
<evidence type="ECO:0000259" key="1">
    <source>
        <dbReference type="Pfam" id="PF19993"/>
    </source>
</evidence>
<proteinExistence type="predicted"/>
<sequence>MPRSRVLEQHIAVFGESGSGKTVMLSSFYGSEQEPQNIKKNSFNVVAENAGQGTHLHQNYLGMKNSATVPAQTRFAATSYRFLLRFKGKTENAPLKRKPFDAVRLVWHDYPGEWFEQDVSGPEEAQRRVETFRGLLGSHVALLLVDGQKLVDNAGEEERYLKSLLSNFRNSLLLLKDDLLEDDKPLVTFPRIWVIALSKADLLPDFDVHTFKELVIEKVGDDIVELRTVLGGLVESDDALSVGEDFVLISSAKFSTGAIEVAQRVGIDLILPMAAVLPFERHVRWAQAEKVSKKVASELLSGAEVIASAIGAVGGVVAALTGSKNKVAEALGGALSRLAPNLEEALKSAGTKFEAAEKAAATKQQNLAATLEGFRNDLDAGEEKAILARSVG</sequence>
<reference evidence="3" key="1">
    <citation type="submission" date="2017-08" db="EMBL/GenBank/DDBJ databases">
        <authorList>
            <person name="Varghese N."/>
            <person name="Submissions S."/>
        </authorList>
    </citation>
    <scope>NUCLEOTIDE SEQUENCE [LARGE SCALE GENOMIC DNA]</scope>
    <source>
        <strain evidence="3">USBA17B2</strain>
    </source>
</reference>
<accession>A0A285VQU5</accession>
<dbReference type="RefSeq" id="WP_097188523.1">
    <property type="nucleotide sequence ID" value="NZ_OBQK01000007.1"/>
</dbReference>
<protein>
    <recommendedName>
        <fullName evidence="1">Double-GTPase 2 domain-containing protein</fullName>
    </recommendedName>
</protein>
<dbReference type="Proteomes" id="UP000219688">
    <property type="component" value="Unassembled WGS sequence"/>
</dbReference>
<dbReference type="SUPFAM" id="SSF52540">
    <property type="entry name" value="P-loop containing nucleoside triphosphate hydrolases"/>
    <property type="match status" value="1"/>
</dbReference>
<dbReference type="InterPro" id="IPR045528">
    <property type="entry name" value="DO-GTPase2"/>
</dbReference>
<organism evidence="2 3">
    <name type="scientific">Ornithinimicrobium cerasi</name>
    <dbReference type="NCBI Taxonomy" id="2248773"/>
    <lineage>
        <taxon>Bacteria</taxon>
        <taxon>Bacillati</taxon>
        <taxon>Actinomycetota</taxon>
        <taxon>Actinomycetes</taxon>
        <taxon>Micrococcales</taxon>
        <taxon>Ornithinimicrobiaceae</taxon>
        <taxon>Ornithinimicrobium</taxon>
    </lineage>
</organism>
<evidence type="ECO:0000313" key="3">
    <source>
        <dbReference type="Proteomes" id="UP000219688"/>
    </source>
</evidence>
<dbReference type="InterPro" id="IPR027417">
    <property type="entry name" value="P-loop_NTPase"/>
</dbReference>
<feature type="domain" description="Double-GTPase 2" evidence="1">
    <location>
        <begin position="10"/>
        <end position="171"/>
    </location>
</feature>
<dbReference type="Gene3D" id="3.40.50.300">
    <property type="entry name" value="P-loop containing nucleotide triphosphate hydrolases"/>
    <property type="match status" value="1"/>
</dbReference>
<evidence type="ECO:0000313" key="2">
    <source>
        <dbReference type="EMBL" id="SOC56444.1"/>
    </source>
</evidence>
<dbReference type="Pfam" id="PF19993">
    <property type="entry name" value="DO-GTPase2"/>
    <property type="match status" value="1"/>
</dbReference>
<dbReference type="EMBL" id="OBQK01000007">
    <property type="protein sequence ID" value="SOC56444.1"/>
    <property type="molecule type" value="Genomic_DNA"/>
</dbReference>
<dbReference type="AlphaFoldDB" id="A0A285VQU5"/>
<gene>
    <name evidence="2" type="ORF">SAMN05421879_107187</name>
</gene>